<feature type="compositionally biased region" description="Basic and acidic residues" evidence="1">
    <location>
        <begin position="180"/>
        <end position="190"/>
    </location>
</feature>
<keyword evidence="4" id="KW-1185">Reference proteome</keyword>
<dbReference type="AlphaFoldDB" id="A0A239A442"/>
<feature type="region of interest" description="Disordered" evidence="1">
    <location>
        <begin position="284"/>
        <end position="304"/>
    </location>
</feature>
<dbReference type="OrthoDB" id="1068986at2"/>
<name>A0A239A442_9FLAO</name>
<feature type="compositionally biased region" description="Gly residues" evidence="1">
    <location>
        <begin position="285"/>
        <end position="304"/>
    </location>
</feature>
<dbReference type="NCBIfam" id="TIGR01200">
    <property type="entry name" value="GLPGLI"/>
    <property type="match status" value="1"/>
</dbReference>
<evidence type="ECO:0000256" key="1">
    <source>
        <dbReference type="SAM" id="MobiDB-lite"/>
    </source>
</evidence>
<dbReference type="Pfam" id="PF09697">
    <property type="entry name" value="Porph_ging"/>
    <property type="match status" value="1"/>
</dbReference>
<dbReference type="RefSeq" id="WP_089371923.1">
    <property type="nucleotide sequence ID" value="NZ_BMEP01000007.1"/>
</dbReference>
<evidence type="ECO:0000313" key="3">
    <source>
        <dbReference type="EMBL" id="SNR89794.1"/>
    </source>
</evidence>
<protein>
    <submittedName>
        <fullName evidence="3">GLPGLI family protein</fullName>
    </submittedName>
</protein>
<sequence>MVFKNIRSVIMLFISLFALTTYAQNVEGVATYQTKTTIDMSRFTRDGQQMSEQRKKQIMERMKNFLEKEFTLTFTNNESFYKEEEKLATPGQGGGGRFGGSFSQGGIYKNIKENTYARENDMFGKVFLVNDTINNLQWELVKESKMIGQYPVFKAVATRKIEQNLFSRLGRRGRNNRSQNQKENDTLKTANADDKVAEVEEPKTETITAWYTPMIPASHGPDDFGGLPGLILELSTSNTTMLCTKVVLNPKEEIVIEVPEKGKKVTREEYAEIVEEKAKEMAERFGGGNRRGGGGRRGGGRFGG</sequence>
<evidence type="ECO:0000313" key="4">
    <source>
        <dbReference type="Proteomes" id="UP000198379"/>
    </source>
</evidence>
<proteinExistence type="predicted"/>
<dbReference type="Proteomes" id="UP000198379">
    <property type="component" value="Unassembled WGS sequence"/>
</dbReference>
<reference evidence="3 4" key="1">
    <citation type="submission" date="2017-06" db="EMBL/GenBank/DDBJ databases">
        <authorList>
            <person name="Kim H.J."/>
            <person name="Triplett B.A."/>
        </authorList>
    </citation>
    <scope>NUCLEOTIDE SEQUENCE [LARGE SCALE GENOMIC DNA]</scope>
    <source>
        <strain evidence="3 4">DSM 25597</strain>
    </source>
</reference>
<feature type="region of interest" description="Disordered" evidence="1">
    <location>
        <begin position="169"/>
        <end position="190"/>
    </location>
</feature>
<evidence type="ECO:0000256" key="2">
    <source>
        <dbReference type="SAM" id="SignalP"/>
    </source>
</evidence>
<gene>
    <name evidence="3" type="ORF">SAMN06265376_104104</name>
</gene>
<dbReference type="InterPro" id="IPR005901">
    <property type="entry name" value="GLPGLI"/>
</dbReference>
<dbReference type="EMBL" id="FZNY01000004">
    <property type="protein sequence ID" value="SNR89794.1"/>
    <property type="molecule type" value="Genomic_DNA"/>
</dbReference>
<keyword evidence="2" id="KW-0732">Signal</keyword>
<feature type="signal peptide" evidence="2">
    <location>
        <begin position="1"/>
        <end position="23"/>
    </location>
</feature>
<organism evidence="3 4">
    <name type="scientific">Dokdonia pacifica</name>
    <dbReference type="NCBI Taxonomy" id="1627892"/>
    <lineage>
        <taxon>Bacteria</taxon>
        <taxon>Pseudomonadati</taxon>
        <taxon>Bacteroidota</taxon>
        <taxon>Flavobacteriia</taxon>
        <taxon>Flavobacteriales</taxon>
        <taxon>Flavobacteriaceae</taxon>
        <taxon>Dokdonia</taxon>
    </lineage>
</organism>
<feature type="chain" id="PRO_5012647270" evidence="2">
    <location>
        <begin position="24"/>
        <end position="304"/>
    </location>
</feature>
<accession>A0A239A442</accession>